<evidence type="ECO:0000313" key="3">
    <source>
        <dbReference type="Proteomes" id="UP001143463"/>
    </source>
</evidence>
<accession>A0A9W6UG94</accession>
<comment type="caution">
    <text evidence="2">The sequence shown here is derived from an EMBL/GenBank/DDBJ whole genome shotgun (WGS) entry which is preliminary data.</text>
</comment>
<dbReference type="AlphaFoldDB" id="A0A9W6UG94"/>
<proteinExistence type="predicted"/>
<keyword evidence="1" id="KW-0812">Transmembrane</keyword>
<keyword evidence="1" id="KW-0472">Membrane</keyword>
<protein>
    <recommendedName>
        <fullName evidence="4">DUF1499 domain-containing protein</fullName>
    </recommendedName>
</protein>
<keyword evidence="1" id="KW-1133">Transmembrane helix</keyword>
<sequence>MQLGLATGVPFGLFWGVLVALQGGPGADAGPAGYAILAVASIVAGALFGLIMALVLGHLQDRAARRTGVAGVVAQRTVRAAVSGPEVLARVREAAALLPGGRLTAVDADRALLRTGVTWRSWGERVEVEVHPQGPAARVVLRSRPLVPFTLVDQGRNAENVARLADWVAGLP</sequence>
<dbReference type="Proteomes" id="UP001143463">
    <property type="component" value="Unassembled WGS sequence"/>
</dbReference>
<reference evidence="2" key="1">
    <citation type="journal article" date="2014" name="Int. J. Syst. Evol. Microbiol.">
        <title>Complete genome sequence of Corynebacterium casei LMG S-19264T (=DSM 44701T), isolated from a smear-ripened cheese.</title>
        <authorList>
            <consortium name="US DOE Joint Genome Institute (JGI-PGF)"/>
            <person name="Walter F."/>
            <person name="Albersmeier A."/>
            <person name="Kalinowski J."/>
            <person name="Ruckert C."/>
        </authorList>
    </citation>
    <scope>NUCLEOTIDE SEQUENCE</scope>
    <source>
        <strain evidence="2">VKM Ac-1069</strain>
    </source>
</reference>
<keyword evidence="3" id="KW-1185">Reference proteome</keyword>
<organism evidence="2 3">
    <name type="scientific">Pseudonocardia halophobica</name>
    <dbReference type="NCBI Taxonomy" id="29401"/>
    <lineage>
        <taxon>Bacteria</taxon>
        <taxon>Bacillati</taxon>
        <taxon>Actinomycetota</taxon>
        <taxon>Actinomycetes</taxon>
        <taxon>Pseudonocardiales</taxon>
        <taxon>Pseudonocardiaceae</taxon>
        <taxon>Pseudonocardia</taxon>
    </lineage>
</organism>
<evidence type="ECO:0008006" key="4">
    <source>
        <dbReference type="Google" id="ProtNLM"/>
    </source>
</evidence>
<dbReference type="EMBL" id="BSFQ01000065">
    <property type="protein sequence ID" value="GLL16086.1"/>
    <property type="molecule type" value="Genomic_DNA"/>
</dbReference>
<reference evidence="2" key="2">
    <citation type="submission" date="2023-01" db="EMBL/GenBank/DDBJ databases">
        <authorList>
            <person name="Sun Q."/>
            <person name="Evtushenko L."/>
        </authorList>
    </citation>
    <scope>NUCLEOTIDE SEQUENCE</scope>
    <source>
        <strain evidence="2">VKM Ac-1069</strain>
    </source>
</reference>
<evidence type="ECO:0000256" key="1">
    <source>
        <dbReference type="SAM" id="Phobius"/>
    </source>
</evidence>
<feature type="transmembrane region" description="Helical" evidence="1">
    <location>
        <begin position="33"/>
        <end position="56"/>
    </location>
</feature>
<name>A0A9W6UG94_9PSEU</name>
<evidence type="ECO:0000313" key="2">
    <source>
        <dbReference type="EMBL" id="GLL16086.1"/>
    </source>
</evidence>
<gene>
    <name evidence="2" type="ORF">GCM10017577_72410</name>
</gene>